<dbReference type="RefSeq" id="WP_087048546.1">
    <property type="nucleotide sequence ID" value="NZ_FCOB02000028.1"/>
</dbReference>
<sequence length="82" mass="9111">MSHFLMQYWQVLSGPALRVRERFATRAAQDASARAAAMKEPAEDAATRADQLEHIAVYARAGYFNMGYTVDAFQLPAEAPPH</sequence>
<organism evidence="1 2">
    <name type="scientific">Caballeronia ptereochthonis</name>
    <dbReference type="NCBI Taxonomy" id="1777144"/>
    <lineage>
        <taxon>Bacteria</taxon>
        <taxon>Pseudomonadati</taxon>
        <taxon>Pseudomonadota</taxon>
        <taxon>Betaproteobacteria</taxon>
        <taxon>Burkholderiales</taxon>
        <taxon>Burkholderiaceae</taxon>
        <taxon>Caballeronia</taxon>
    </lineage>
</organism>
<dbReference type="EMBL" id="FCOB02000028">
    <property type="protein sequence ID" value="SAK91315.1"/>
    <property type="molecule type" value="Genomic_DNA"/>
</dbReference>
<gene>
    <name evidence="1" type="ORF">AWB83_05201</name>
</gene>
<proteinExistence type="predicted"/>
<accession>A0A158D9I9</accession>
<comment type="caution">
    <text evidence="1">The sequence shown here is derived from an EMBL/GenBank/DDBJ whole genome shotgun (WGS) entry which is preliminary data.</text>
</comment>
<name>A0A158D9I9_9BURK</name>
<dbReference type="Proteomes" id="UP000054978">
    <property type="component" value="Unassembled WGS sequence"/>
</dbReference>
<keyword evidence="2" id="KW-1185">Reference proteome</keyword>
<dbReference type="OrthoDB" id="9133649at2"/>
<dbReference type="STRING" id="1777144.AWB83_05201"/>
<dbReference type="AlphaFoldDB" id="A0A158D9I9"/>
<reference evidence="1" key="1">
    <citation type="submission" date="2016-01" db="EMBL/GenBank/DDBJ databases">
        <authorList>
            <person name="Peeters C."/>
        </authorList>
    </citation>
    <scope>NUCLEOTIDE SEQUENCE [LARGE SCALE GENOMIC DNA]</scope>
    <source>
        <strain evidence="1">LMG 29326</strain>
    </source>
</reference>
<evidence type="ECO:0000313" key="1">
    <source>
        <dbReference type="EMBL" id="SAK91315.1"/>
    </source>
</evidence>
<protein>
    <submittedName>
        <fullName evidence="1">Uncharacterized protein</fullName>
    </submittedName>
</protein>
<evidence type="ECO:0000313" key="2">
    <source>
        <dbReference type="Proteomes" id="UP000054978"/>
    </source>
</evidence>